<evidence type="ECO:0000313" key="4">
    <source>
        <dbReference type="EMBL" id="KXS11313.1"/>
    </source>
</evidence>
<keyword evidence="1" id="KW-0040">ANK repeat</keyword>
<gene>
    <name evidence="4" type="ORF">M427DRAFT_438109</name>
</gene>
<dbReference type="SMART" id="SM00248">
    <property type="entry name" value="ANK"/>
    <property type="match status" value="2"/>
</dbReference>
<feature type="compositionally biased region" description="Basic and acidic residues" evidence="3">
    <location>
        <begin position="173"/>
        <end position="187"/>
    </location>
</feature>
<feature type="compositionally biased region" description="Gly residues" evidence="3">
    <location>
        <begin position="161"/>
        <end position="171"/>
    </location>
</feature>
<dbReference type="Pfam" id="PF12796">
    <property type="entry name" value="Ank_2"/>
    <property type="match status" value="1"/>
</dbReference>
<feature type="compositionally biased region" description="Low complexity" evidence="3">
    <location>
        <begin position="391"/>
        <end position="413"/>
    </location>
</feature>
<feature type="compositionally biased region" description="Low complexity" evidence="3">
    <location>
        <begin position="335"/>
        <end position="351"/>
    </location>
</feature>
<proteinExistence type="predicted"/>
<protein>
    <submittedName>
        <fullName evidence="4">Uncharacterized protein</fullName>
    </submittedName>
</protein>
<dbReference type="OMA" id="EWIRAKE"/>
<evidence type="ECO:0000256" key="1">
    <source>
        <dbReference type="PROSITE-ProRule" id="PRU00023"/>
    </source>
</evidence>
<feature type="region of interest" description="Disordered" evidence="3">
    <location>
        <begin position="156"/>
        <end position="187"/>
    </location>
</feature>
<dbReference type="Proteomes" id="UP000070544">
    <property type="component" value="Unassembled WGS sequence"/>
</dbReference>
<dbReference type="SUPFAM" id="SSF48403">
    <property type="entry name" value="Ankyrin repeat"/>
    <property type="match status" value="1"/>
</dbReference>
<dbReference type="PANTHER" id="PTHR24133:SF40">
    <property type="entry name" value="ANKYRIN REPEAT DOMAIN 44"/>
    <property type="match status" value="1"/>
</dbReference>
<feature type="repeat" description="ANK" evidence="1">
    <location>
        <begin position="77"/>
        <end position="104"/>
    </location>
</feature>
<dbReference type="InterPro" id="IPR052391">
    <property type="entry name" value="E3_Ligase-Neurotoxin"/>
</dbReference>
<keyword evidence="2" id="KW-0175">Coiled coil</keyword>
<keyword evidence="5" id="KW-1185">Reference proteome</keyword>
<dbReference type="STRING" id="1344416.A0A139A4L7"/>
<dbReference type="Gene3D" id="1.25.40.20">
    <property type="entry name" value="Ankyrin repeat-containing domain"/>
    <property type="match status" value="1"/>
</dbReference>
<name>A0A139A4L7_GONPJ</name>
<reference evidence="4 5" key="1">
    <citation type="journal article" date="2015" name="Genome Biol. Evol.">
        <title>Phylogenomic analyses indicate that early fungi evolved digesting cell walls of algal ancestors of land plants.</title>
        <authorList>
            <person name="Chang Y."/>
            <person name="Wang S."/>
            <person name="Sekimoto S."/>
            <person name="Aerts A.L."/>
            <person name="Choi C."/>
            <person name="Clum A."/>
            <person name="LaButti K.M."/>
            <person name="Lindquist E.A."/>
            <person name="Yee Ngan C."/>
            <person name="Ohm R.A."/>
            <person name="Salamov A.A."/>
            <person name="Grigoriev I.V."/>
            <person name="Spatafora J.W."/>
            <person name="Berbee M.L."/>
        </authorList>
    </citation>
    <scope>NUCLEOTIDE SEQUENCE [LARGE SCALE GENOMIC DNA]</scope>
    <source>
        <strain evidence="4 5">JEL478</strain>
    </source>
</reference>
<dbReference type="OrthoDB" id="426293at2759"/>
<dbReference type="InterPro" id="IPR002110">
    <property type="entry name" value="Ankyrin_rpt"/>
</dbReference>
<feature type="coiled-coil region" evidence="2">
    <location>
        <begin position="488"/>
        <end position="766"/>
    </location>
</feature>
<dbReference type="AlphaFoldDB" id="A0A139A4L7"/>
<evidence type="ECO:0000256" key="2">
    <source>
        <dbReference type="SAM" id="Coils"/>
    </source>
</evidence>
<feature type="region of interest" description="Disordered" evidence="3">
    <location>
        <begin position="455"/>
        <end position="484"/>
    </location>
</feature>
<feature type="region of interest" description="Disordered" evidence="3">
    <location>
        <begin position="333"/>
        <end position="430"/>
    </location>
</feature>
<evidence type="ECO:0000256" key="3">
    <source>
        <dbReference type="SAM" id="MobiDB-lite"/>
    </source>
</evidence>
<dbReference type="InterPro" id="IPR036770">
    <property type="entry name" value="Ankyrin_rpt-contain_sf"/>
</dbReference>
<dbReference type="PROSITE" id="PS50297">
    <property type="entry name" value="ANK_REP_REGION"/>
    <property type="match status" value="1"/>
</dbReference>
<sequence>MSHNWKRVVDTYRKHGSRLPYISPHTTTQRPLWKWRILNEARNDKEGPLWPWRHGATHPNSVHPTPPTPSTPFEYFLLLAAKRGNVEMARSLLDVGTNPNARDISHATPLHIAALYSHPHLVSLLLRNGADPLARDSRGRTSIDIATDVVLGVVRPRDVDGGGGGGGGGVGRESAKDGHRERERERAGEVYGILATWRAARKVEVESSEDASCGAGAEAGEGLKSVKDRAREAAKMEPEGGSVQFRPVDSHTEDIHAQSSANVQSVGISAQFRPVDSQNETIHAQEAANMETAGGGVKFRPVDPPTENVQIQANTVQDHAPTLPPRIAKPQVQLEETGTATGTGTGTVAEASPTAERQNPASHDGFTQAEPGLHVLTPAPAPPYRDAQKNASATASGTAAATATATTTTTTTAKADPNAVPTPTPTPTLLDATTTIVAPISEMIESLVSSLWPATSEGVEKRQENRSAPQHHHYQPPTTTSVGTGTALTDLQRAAATAATRLADMEAELAAAVRAQSDVLDQKRVLEERLQAVEAERDAVIARAETLQAAAQVQNDDAEVARARADLDEATRVVRELEARLAQEKKEWEEKLLVLEVRFEREVRARIAAEEEVVRAREEVERMREQLAVVEARWEQAQGVMSALDGVKSDFSAQLDRARAEVEKAREDSSATQAAYAQLKRDAEDFEHVVSKLRKQVRVQGEQMEEMEGRNGELRVRLLRSSEHRKVLAETVRDESRKVENATRKAEALELQVEALTKRNHELAAERHVYVAQTGVERQRADEAVLELNDLKMQLGERRERHEAAEKGASAEIAHLKTLNDELLNRLADVEARVQPLHQQLDNAQIEAVGLKAIISFLRQKVRSVEEQAQARLNQETDLTRQIMSMLRGTKRKAEDEQTKKTKPEDDLVLNGNYEAMQPKELHNLRTLTSGRNLMIKAGRDGSVHFLRCSTTLRRPHTGPLPLRQTRLVRWRSCLRTPLLR</sequence>
<dbReference type="EMBL" id="KQ965803">
    <property type="protein sequence ID" value="KXS11313.1"/>
    <property type="molecule type" value="Genomic_DNA"/>
</dbReference>
<organism evidence="4 5">
    <name type="scientific">Gonapodya prolifera (strain JEL478)</name>
    <name type="common">Monoblepharis prolifera</name>
    <dbReference type="NCBI Taxonomy" id="1344416"/>
    <lineage>
        <taxon>Eukaryota</taxon>
        <taxon>Fungi</taxon>
        <taxon>Fungi incertae sedis</taxon>
        <taxon>Chytridiomycota</taxon>
        <taxon>Chytridiomycota incertae sedis</taxon>
        <taxon>Monoblepharidomycetes</taxon>
        <taxon>Monoblepharidales</taxon>
        <taxon>Gonapodyaceae</taxon>
        <taxon>Gonapodya</taxon>
    </lineage>
</organism>
<accession>A0A139A4L7</accession>
<dbReference type="PROSITE" id="PS50088">
    <property type="entry name" value="ANK_REPEAT"/>
    <property type="match status" value="2"/>
</dbReference>
<evidence type="ECO:0000313" key="5">
    <source>
        <dbReference type="Proteomes" id="UP000070544"/>
    </source>
</evidence>
<dbReference type="PANTHER" id="PTHR24133">
    <property type="entry name" value="ANKYRIN DOMAIN-CONTAINING"/>
    <property type="match status" value="1"/>
</dbReference>
<feature type="coiled-coil region" evidence="2">
    <location>
        <begin position="813"/>
        <end position="847"/>
    </location>
</feature>
<feature type="repeat" description="ANK" evidence="1">
    <location>
        <begin position="105"/>
        <end position="137"/>
    </location>
</feature>